<keyword evidence="10" id="KW-0378">Hydrolase</keyword>
<sequence>MMTDMIMFGLFFIVVLLLAWPLGKYMAKVFTIERTFLDPVLQPLERLLYRLAGINPEQEMNWRQYAGALLLFNVLGAVIVFLIQILQGALIWNPANLSGVSPWHLAFNTAVSFMTNTNWQSYGGESTMSYFTQMTALTVQNFVSAAVGLAVAMALIRGLTRKSVSTIGNFWVDLVRGTLRVLLPLAIVFTLLLVQQGTVQNLSAYLAVQTLEGAEQTLAMGPVASQEAIKMLGTNGGGFFNANSAHPFENPTPLTNFLQAVSIFLIPTALVLAFGRMVRDRWQGYAVLGTMTLLFILMLTGTYLSELHGNPNLAGWGVDSPTAMEGKEVRFGIAGSALFATVTTAASCGAVNAMHDSFTPLGGLFPLLQMQLGEVIIGGVGAGFYGMMLFVILTVFIVGLMVGRTPEYLGKKIEARETKMATLGILFPSVTILTSSAIAAVTGPGTSSIFNPGPHGLSEVMYAFASAVGNNGSAFGGLSANTPFYNVMLAVGMLIGRFSVILSILAIAGGMAEKKVSPPGPGTFSTTGWLFVMLLAGIVLIIGALTFLPMLTLGPIVEQLLMLQGTTF</sequence>
<feature type="transmembrane region" description="Helical" evidence="9">
    <location>
        <begin position="6"/>
        <end position="23"/>
    </location>
</feature>
<comment type="similarity">
    <text evidence="9">Belongs to the KdpA family.</text>
</comment>
<evidence type="ECO:0000256" key="3">
    <source>
        <dbReference type="ARBA" id="ARBA00022538"/>
    </source>
</evidence>
<dbReference type="GO" id="GO:0030955">
    <property type="term" value="F:potassium ion binding"/>
    <property type="evidence" value="ECO:0007669"/>
    <property type="project" value="UniProtKB-UniRule"/>
</dbReference>
<dbReference type="NCBIfam" id="TIGR00680">
    <property type="entry name" value="kdpA"/>
    <property type="match status" value="1"/>
</dbReference>
<evidence type="ECO:0000256" key="7">
    <source>
        <dbReference type="ARBA" id="ARBA00023065"/>
    </source>
</evidence>
<keyword evidence="7 9" id="KW-0406">Ion transport</keyword>
<evidence type="ECO:0000256" key="9">
    <source>
        <dbReference type="HAMAP-Rule" id="MF_00275"/>
    </source>
</evidence>
<keyword evidence="2 9" id="KW-1003">Cell membrane</keyword>
<keyword evidence="4 9" id="KW-0812">Transmembrane</keyword>
<feature type="transmembrane region" description="Helical" evidence="9">
    <location>
        <begin position="423"/>
        <end position="441"/>
    </location>
</feature>
<dbReference type="PANTHER" id="PTHR30607:SF2">
    <property type="entry name" value="POTASSIUM-TRANSPORTING ATPASE POTASSIUM-BINDING SUBUNIT"/>
    <property type="match status" value="1"/>
</dbReference>
<feature type="transmembrane region" description="Helical" evidence="9">
    <location>
        <begin position="177"/>
        <end position="194"/>
    </location>
</feature>
<evidence type="ECO:0000256" key="5">
    <source>
        <dbReference type="ARBA" id="ARBA00022958"/>
    </source>
</evidence>
<keyword evidence="3 9" id="KW-0633">Potassium transport</keyword>
<comment type="subcellular location">
    <subcellularLocation>
        <location evidence="9">Cell membrane</location>
        <topology evidence="9">Multi-pass membrane protein</topology>
    </subcellularLocation>
</comment>
<feature type="transmembrane region" description="Helical" evidence="9">
    <location>
        <begin position="68"/>
        <end position="92"/>
    </location>
</feature>
<accession>A0A212LUV6</accession>
<organism evidence="10">
    <name type="scientific">uncultured Sporomusa sp</name>
    <dbReference type="NCBI Taxonomy" id="307249"/>
    <lineage>
        <taxon>Bacteria</taxon>
        <taxon>Bacillati</taxon>
        <taxon>Bacillota</taxon>
        <taxon>Negativicutes</taxon>
        <taxon>Selenomonadales</taxon>
        <taxon>Sporomusaceae</taxon>
        <taxon>Sporomusa</taxon>
        <taxon>environmental samples</taxon>
    </lineage>
</organism>
<dbReference type="AlphaFoldDB" id="A0A212LUV6"/>
<feature type="transmembrane region" description="Helical" evidence="9">
    <location>
        <begin position="487"/>
        <end position="508"/>
    </location>
</feature>
<reference evidence="10" key="1">
    <citation type="submission" date="2016-08" db="EMBL/GenBank/DDBJ databases">
        <authorList>
            <person name="Seilhamer J.J."/>
        </authorList>
    </citation>
    <scope>NUCLEOTIDE SEQUENCE</scope>
    <source>
        <strain evidence="10">86</strain>
    </source>
</reference>
<dbReference type="Pfam" id="PF03814">
    <property type="entry name" value="KdpA"/>
    <property type="match status" value="1"/>
</dbReference>
<comment type="function">
    <text evidence="9">Part of the high-affinity ATP-driven potassium transport (or Kdp) system, which catalyzes the hydrolysis of ATP coupled with the electrogenic transport of potassium into the cytoplasm. This subunit binds the extracellular potassium ions and delivers the ions to the membrane domain of KdpB through an intramembrane tunnel.</text>
</comment>
<dbReference type="GO" id="GO:0005886">
    <property type="term" value="C:plasma membrane"/>
    <property type="evidence" value="ECO:0007669"/>
    <property type="project" value="UniProtKB-SubCell"/>
</dbReference>
<feature type="transmembrane region" description="Helical" evidence="9">
    <location>
        <begin position="528"/>
        <end position="553"/>
    </location>
</feature>
<keyword evidence="1 9" id="KW-0813">Transport</keyword>
<evidence type="ECO:0000256" key="2">
    <source>
        <dbReference type="ARBA" id="ARBA00022475"/>
    </source>
</evidence>
<evidence type="ECO:0000313" key="10">
    <source>
        <dbReference type="EMBL" id="SCM81414.1"/>
    </source>
</evidence>
<evidence type="ECO:0000256" key="8">
    <source>
        <dbReference type="ARBA" id="ARBA00023136"/>
    </source>
</evidence>
<comment type="subunit">
    <text evidence="9">The system is composed of three essential subunits: KdpA, KdpB and KdpC.</text>
</comment>
<keyword evidence="5 9" id="KW-0630">Potassium</keyword>
<dbReference type="PANTHER" id="PTHR30607">
    <property type="entry name" value="POTASSIUM-TRANSPORTING ATPASE A CHAIN"/>
    <property type="match status" value="1"/>
</dbReference>
<feature type="transmembrane region" description="Helical" evidence="9">
    <location>
        <begin position="257"/>
        <end position="278"/>
    </location>
</feature>
<name>A0A212LUV6_9FIRM</name>
<feature type="transmembrane region" description="Helical" evidence="9">
    <location>
        <begin position="285"/>
        <end position="304"/>
    </location>
</feature>
<evidence type="ECO:0000256" key="4">
    <source>
        <dbReference type="ARBA" id="ARBA00022692"/>
    </source>
</evidence>
<protein>
    <recommendedName>
        <fullName evidence="9">Potassium-transporting ATPase potassium-binding subunit</fullName>
    </recommendedName>
    <alternativeName>
        <fullName evidence="9">ATP phosphohydrolase [potassium-transporting] A chain</fullName>
    </alternativeName>
    <alternativeName>
        <fullName evidence="9">Potassium-binding and translocating subunit A</fullName>
    </alternativeName>
    <alternativeName>
        <fullName evidence="9">Potassium-translocating ATPase A chain</fullName>
    </alternativeName>
</protein>
<dbReference type="InterPro" id="IPR004623">
    <property type="entry name" value="KdpA"/>
</dbReference>
<proteinExistence type="inferred from homology"/>
<feature type="transmembrane region" description="Helical" evidence="9">
    <location>
        <begin position="375"/>
        <end position="402"/>
    </location>
</feature>
<dbReference type="PIRSF" id="PIRSF001294">
    <property type="entry name" value="K_ATPaseA"/>
    <property type="match status" value="1"/>
</dbReference>
<feature type="transmembrane region" description="Helical" evidence="9">
    <location>
        <begin position="137"/>
        <end position="156"/>
    </location>
</feature>
<keyword evidence="8 9" id="KW-0472">Membrane</keyword>
<keyword evidence="6 9" id="KW-1133">Transmembrane helix</keyword>
<dbReference type="EMBL" id="FMJE01000003">
    <property type="protein sequence ID" value="SCM81414.1"/>
    <property type="molecule type" value="Genomic_DNA"/>
</dbReference>
<gene>
    <name evidence="9 10" type="primary">kdpA</name>
    <name evidence="10" type="ORF">KL86SPO_31593</name>
</gene>
<dbReference type="RefSeq" id="WP_288184450.1">
    <property type="nucleotide sequence ID" value="NZ_LT608335.1"/>
</dbReference>
<evidence type="ECO:0000256" key="1">
    <source>
        <dbReference type="ARBA" id="ARBA00022448"/>
    </source>
</evidence>
<dbReference type="GO" id="GO:0008556">
    <property type="term" value="F:P-type potassium transmembrane transporter activity"/>
    <property type="evidence" value="ECO:0007669"/>
    <property type="project" value="InterPro"/>
</dbReference>
<feature type="transmembrane region" description="Helical" evidence="9">
    <location>
        <begin position="461"/>
        <end position="480"/>
    </location>
</feature>
<dbReference type="HAMAP" id="MF_00275">
    <property type="entry name" value="KdpA"/>
    <property type="match status" value="1"/>
</dbReference>
<dbReference type="GO" id="GO:0016787">
    <property type="term" value="F:hydrolase activity"/>
    <property type="evidence" value="ECO:0007669"/>
    <property type="project" value="UniProtKB-KW"/>
</dbReference>
<evidence type="ECO:0000256" key="6">
    <source>
        <dbReference type="ARBA" id="ARBA00022989"/>
    </source>
</evidence>